<evidence type="ECO:0000313" key="3">
    <source>
        <dbReference type="Proteomes" id="UP000028623"/>
    </source>
</evidence>
<keyword evidence="3" id="KW-1185">Reference proteome</keyword>
<dbReference type="Proteomes" id="UP000028623">
    <property type="component" value="Unassembled WGS sequence"/>
</dbReference>
<sequence>MDDNNKKLKSDIDEAKMMNLMVDGVRKEGFDISAEEITEKKKAEGQEQEKPLKKVHTRPKSYSRTDYEEIFFKDVKSTARHGKSVYIDPDHHKKLSRIVQVIGDNNTTIYAYLYNLLDHHFGEFEESITTSFNEKNKPIF</sequence>
<dbReference type="EMBL" id="JPLY01000013">
    <property type="protein sequence ID" value="KFC17820.1"/>
    <property type="molecule type" value="Genomic_DNA"/>
</dbReference>
<reference evidence="2 3" key="1">
    <citation type="submission" date="2014-07" db="EMBL/GenBank/DDBJ databases">
        <title>Epilithonimonas lactis LMG 22401 Genome.</title>
        <authorList>
            <person name="Pipes S.E."/>
            <person name="Stropko S.J."/>
        </authorList>
    </citation>
    <scope>NUCLEOTIDE SEQUENCE [LARGE SCALE GENOMIC DNA]</scope>
    <source>
        <strain evidence="2 3">LMG 24401</strain>
    </source>
</reference>
<proteinExistence type="predicted"/>
<accession>A0A085B5S5</accession>
<organism evidence="2 3">
    <name type="scientific">Epilithonimonas lactis</name>
    <dbReference type="NCBI Taxonomy" id="421072"/>
    <lineage>
        <taxon>Bacteria</taxon>
        <taxon>Pseudomonadati</taxon>
        <taxon>Bacteroidota</taxon>
        <taxon>Flavobacteriia</taxon>
        <taxon>Flavobacteriales</taxon>
        <taxon>Weeksellaceae</taxon>
        <taxon>Chryseobacterium group</taxon>
        <taxon>Epilithonimonas</taxon>
    </lineage>
</organism>
<feature type="compositionally biased region" description="Basic and acidic residues" evidence="1">
    <location>
        <begin position="37"/>
        <end position="52"/>
    </location>
</feature>
<protein>
    <submittedName>
        <fullName evidence="2">Conjugal transfer protein TraB</fullName>
    </submittedName>
</protein>
<dbReference type="eggNOG" id="ENOG5032U65">
    <property type="taxonomic scope" value="Bacteria"/>
</dbReference>
<dbReference type="AlphaFoldDB" id="A0A085B5S5"/>
<dbReference type="Pfam" id="PF11888">
    <property type="entry name" value="DUF3408"/>
    <property type="match status" value="1"/>
</dbReference>
<name>A0A085B5S5_9FLAO</name>
<evidence type="ECO:0000313" key="2">
    <source>
        <dbReference type="EMBL" id="KFC17820.1"/>
    </source>
</evidence>
<gene>
    <name evidence="2" type="ORF">IO89_20310</name>
</gene>
<dbReference type="InterPro" id="IPR021823">
    <property type="entry name" value="DUF3408"/>
</dbReference>
<dbReference type="STRING" id="421072.SAMN04488097_3648"/>
<comment type="caution">
    <text evidence="2">The sequence shown here is derived from an EMBL/GenBank/DDBJ whole genome shotgun (WGS) entry which is preliminary data.</text>
</comment>
<dbReference type="RefSeq" id="WP_034980058.1">
    <property type="nucleotide sequence ID" value="NZ_FOFI01000005.1"/>
</dbReference>
<feature type="region of interest" description="Disordered" evidence="1">
    <location>
        <begin position="37"/>
        <end position="60"/>
    </location>
</feature>
<evidence type="ECO:0000256" key="1">
    <source>
        <dbReference type="SAM" id="MobiDB-lite"/>
    </source>
</evidence>
<dbReference type="OrthoDB" id="949719at2"/>